<feature type="transmembrane region" description="Helical" evidence="1">
    <location>
        <begin position="27"/>
        <end position="46"/>
    </location>
</feature>
<organism evidence="2 3">
    <name type="scientific">Clostridium sartagoforme</name>
    <dbReference type="NCBI Taxonomy" id="84031"/>
    <lineage>
        <taxon>Bacteria</taxon>
        <taxon>Bacillati</taxon>
        <taxon>Bacillota</taxon>
        <taxon>Clostridia</taxon>
        <taxon>Eubacteriales</taxon>
        <taxon>Clostridiaceae</taxon>
        <taxon>Clostridium</taxon>
    </lineage>
</organism>
<keyword evidence="1" id="KW-0812">Transmembrane</keyword>
<evidence type="ECO:0000313" key="2">
    <source>
        <dbReference type="EMBL" id="TGY44300.1"/>
    </source>
</evidence>
<accession>A0A4V3RLM4</accession>
<keyword evidence="1" id="KW-1133">Transmembrane helix</keyword>
<evidence type="ECO:0000256" key="1">
    <source>
        <dbReference type="SAM" id="Phobius"/>
    </source>
</evidence>
<gene>
    <name evidence="2" type="ORF">E5347_05680</name>
</gene>
<dbReference type="RefSeq" id="WP_136005394.1">
    <property type="nucleotide sequence ID" value="NZ_SRYR01000001.1"/>
</dbReference>
<keyword evidence="1" id="KW-0472">Membrane</keyword>
<reference evidence="2 3" key="1">
    <citation type="submission" date="2019-04" db="EMBL/GenBank/DDBJ databases">
        <title>Microbes associate with the intestines of laboratory mice.</title>
        <authorList>
            <person name="Navarre W."/>
            <person name="Wong E."/>
            <person name="Huang K."/>
            <person name="Tropini C."/>
            <person name="Ng K."/>
            <person name="Yu B."/>
        </authorList>
    </citation>
    <scope>NUCLEOTIDE SEQUENCE [LARGE SCALE GENOMIC DNA]</scope>
    <source>
        <strain evidence="2 3">NM50_B9-20</strain>
    </source>
</reference>
<proteinExistence type="predicted"/>
<dbReference type="AlphaFoldDB" id="A0A4V3RLM4"/>
<comment type="caution">
    <text evidence="2">The sequence shown here is derived from an EMBL/GenBank/DDBJ whole genome shotgun (WGS) entry which is preliminary data.</text>
</comment>
<protein>
    <submittedName>
        <fullName evidence="2">Uncharacterized protein</fullName>
    </submittedName>
</protein>
<name>A0A4V3RLM4_9CLOT</name>
<dbReference type="EMBL" id="SRYR01000001">
    <property type="protein sequence ID" value="TGY44300.1"/>
    <property type="molecule type" value="Genomic_DNA"/>
</dbReference>
<keyword evidence="3" id="KW-1185">Reference proteome</keyword>
<dbReference type="Proteomes" id="UP000306888">
    <property type="component" value="Unassembled WGS sequence"/>
</dbReference>
<evidence type="ECO:0000313" key="3">
    <source>
        <dbReference type="Proteomes" id="UP000306888"/>
    </source>
</evidence>
<sequence>MKTLSYLSMIMGLFLFGIEYTYLFDDLLGYLITTLGVLLIFFGIFINKKIRDFLVNIVINFL</sequence>